<keyword evidence="3" id="KW-1185">Reference proteome</keyword>
<evidence type="ECO:0000259" key="1">
    <source>
        <dbReference type="Pfam" id="PF14641"/>
    </source>
</evidence>
<dbReference type="OrthoDB" id="3033961at2759"/>
<evidence type="ECO:0000313" key="2">
    <source>
        <dbReference type="EMBL" id="KIK22774.1"/>
    </source>
</evidence>
<dbReference type="InterPro" id="IPR028088">
    <property type="entry name" value="Spt6_HTH_DNA-bd_dom"/>
</dbReference>
<feature type="non-terminal residue" evidence="2">
    <location>
        <position position="107"/>
    </location>
</feature>
<sequence length="107" mass="12535">LSFHQNLTELGVNKGAIAWIPPHLSNRKTTDFISRNKSYRRYCDALVLAVSCDLHFLFIEDSEVPCIWTHKRDYISHFNPQEVHTQINLISLPELWRIHVLGQKYCS</sequence>
<feature type="domain" description="Helix-turn-helix DNA-binding" evidence="1">
    <location>
        <begin position="18"/>
        <end position="107"/>
    </location>
</feature>
<dbReference type="HOGENOM" id="CLU_2190258_0_0_1"/>
<proteinExistence type="predicted"/>
<dbReference type="Proteomes" id="UP000054018">
    <property type="component" value="Unassembled WGS sequence"/>
</dbReference>
<dbReference type="InterPro" id="IPR023319">
    <property type="entry name" value="Tex-like_HTH_dom_sf"/>
</dbReference>
<reference evidence="2 3" key="1">
    <citation type="submission" date="2014-04" db="EMBL/GenBank/DDBJ databases">
        <authorList>
            <consortium name="DOE Joint Genome Institute"/>
            <person name="Kuo A."/>
            <person name="Kohler A."/>
            <person name="Costa M.D."/>
            <person name="Nagy L.G."/>
            <person name="Floudas D."/>
            <person name="Copeland A."/>
            <person name="Barry K.W."/>
            <person name="Cichocki N."/>
            <person name="Veneault-Fourrey C."/>
            <person name="LaButti K."/>
            <person name="Lindquist E.A."/>
            <person name="Lipzen A."/>
            <person name="Lundell T."/>
            <person name="Morin E."/>
            <person name="Murat C."/>
            <person name="Sun H."/>
            <person name="Tunlid A."/>
            <person name="Henrissat B."/>
            <person name="Grigoriev I.V."/>
            <person name="Hibbett D.S."/>
            <person name="Martin F."/>
            <person name="Nordberg H.P."/>
            <person name="Cantor M.N."/>
            <person name="Hua S.X."/>
        </authorList>
    </citation>
    <scope>NUCLEOTIDE SEQUENCE [LARGE SCALE GENOMIC DNA]</scope>
    <source>
        <strain evidence="2 3">441</strain>
    </source>
</reference>
<protein>
    <recommendedName>
        <fullName evidence="1">Helix-turn-helix DNA-binding domain-containing protein</fullName>
    </recommendedName>
</protein>
<reference evidence="3" key="2">
    <citation type="submission" date="2015-01" db="EMBL/GenBank/DDBJ databases">
        <title>Evolutionary Origins and Diversification of the Mycorrhizal Mutualists.</title>
        <authorList>
            <consortium name="DOE Joint Genome Institute"/>
            <consortium name="Mycorrhizal Genomics Consortium"/>
            <person name="Kohler A."/>
            <person name="Kuo A."/>
            <person name="Nagy L.G."/>
            <person name="Floudas D."/>
            <person name="Copeland A."/>
            <person name="Barry K.W."/>
            <person name="Cichocki N."/>
            <person name="Veneault-Fourrey C."/>
            <person name="LaButti K."/>
            <person name="Lindquist E.A."/>
            <person name="Lipzen A."/>
            <person name="Lundell T."/>
            <person name="Morin E."/>
            <person name="Murat C."/>
            <person name="Riley R."/>
            <person name="Ohm R."/>
            <person name="Sun H."/>
            <person name="Tunlid A."/>
            <person name="Henrissat B."/>
            <person name="Grigoriev I.V."/>
            <person name="Hibbett D.S."/>
            <person name="Martin F."/>
        </authorList>
    </citation>
    <scope>NUCLEOTIDE SEQUENCE [LARGE SCALE GENOMIC DNA]</scope>
    <source>
        <strain evidence="3">441</strain>
    </source>
</reference>
<name>A0A0C9Z9V7_9AGAM</name>
<feature type="non-terminal residue" evidence="2">
    <location>
        <position position="1"/>
    </location>
</feature>
<dbReference type="EMBL" id="KN833735">
    <property type="protein sequence ID" value="KIK22774.1"/>
    <property type="molecule type" value="Genomic_DNA"/>
</dbReference>
<dbReference type="GO" id="GO:0003677">
    <property type="term" value="F:DNA binding"/>
    <property type="evidence" value="ECO:0007669"/>
    <property type="project" value="InterPro"/>
</dbReference>
<evidence type="ECO:0000313" key="3">
    <source>
        <dbReference type="Proteomes" id="UP000054018"/>
    </source>
</evidence>
<dbReference type="Pfam" id="PF14641">
    <property type="entry name" value="HTH_44"/>
    <property type="match status" value="1"/>
</dbReference>
<gene>
    <name evidence="2" type="ORF">PISMIDRAFT_70204</name>
</gene>
<dbReference type="Gene3D" id="1.10.10.650">
    <property type="entry name" value="RuvA domain 2-like"/>
    <property type="match status" value="1"/>
</dbReference>
<dbReference type="AlphaFoldDB" id="A0A0C9Z9V7"/>
<organism evidence="2 3">
    <name type="scientific">Pisolithus microcarpus 441</name>
    <dbReference type="NCBI Taxonomy" id="765257"/>
    <lineage>
        <taxon>Eukaryota</taxon>
        <taxon>Fungi</taxon>
        <taxon>Dikarya</taxon>
        <taxon>Basidiomycota</taxon>
        <taxon>Agaricomycotina</taxon>
        <taxon>Agaricomycetes</taxon>
        <taxon>Agaricomycetidae</taxon>
        <taxon>Boletales</taxon>
        <taxon>Sclerodermatineae</taxon>
        <taxon>Pisolithaceae</taxon>
        <taxon>Pisolithus</taxon>
    </lineage>
</organism>
<dbReference type="STRING" id="765257.A0A0C9Z9V7"/>
<accession>A0A0C9Z9V7</accession>